<dbReference type="GO" id="GO:0003700">
    <property type="term" value="F:DNA-binding transcription factor activity"/>
    <property type="evidence" value="ECO:0007669"/>
    <property type="project" value="InterPro"/>
</dbReference>
<dbReference type="GO" id="GO:0003677">
    <property type="term" value="F:DNA binding"/>
    <property type="evidence" value="ECO:0007669"/>
    <property type="project" value="InterPro"/>
</dbReference>
<dbReference type="InterPro" id="IPR046955">
    <property type="entry name" value="PHR1-like"/>
</dbReference>
<dbReference type="Pfam" id="PF00249">
    <property type="entry name" value="Myb_DNA-binding"/>
    <property type="match status" value="1"/>
</dbReference>
<sequence length="307" mass="33638">MDDAEFSAALEMMLCSPQEQGGGGNGLMKNEVEWAQEGWTSLLNPSDGGGDGEESSSKKGVVVPQFVQVRDNSGSATPSNSSSSGGSGISPNLKQRLRWTPELHQRFVEAVALLGGPETATPKSVLSVMAVPEITIYHVKSHLQKYRLNKQIPEDPEGAPKPEKKKLTLNKLAETTAVTENLRLQMEVQRRLHETIEIQRQLQLQIEARLQLMHDGELKLKHTQTKSIQSEDKGEPEATCSSKRDEVVAEAAANPRLAVPKTKRPLDHEEDHTEETSEVTCNNATVSPKRRLKLSQPGASESSVVSH</sequence>
<dbReference type="PANTHER" id="PTHR31499">
    <property type="entry name" value="MYB FAMILY TRANSCRIPTION FACTOR PHL11"/>
    <property type="match status" value="1"/>
</dbReference>
<evidence type="ECO:0000256" key="1">
    <source>
        <dbReference type="ARBA" id="ARBA00023015"/>
    </source>
</evidence>
<keyword evidence="2" id="KW-0804">Transcription</keyword>
<keyword evidence="1" id="KW-0805">Transcription regulation</keyword>
<feature type="compositionally biased region" description="Basic and acidic residues" evidence="4">
    <location>
        <begin position="264"/>
        <end position="275"/>
    </location>
</feature>
<evidence type="ECO:0000256" key="4">
    <source>
        <dbReference type="SAM" id="MobiDB-lite"/>
    </source>
</evidence>
<keyword evidence="3" id="KW-0539">Nucleus</keyword>
<feature type="region of interest" description="Disordered" evidence="4">
    <location>
        <begin position="38"/>
        <end position="93"/>
    </location>
</feature>
<name>D8SLX5_SELML</name>
<reference evidence="6 7" key="1">
    <citation type="journal article" date="2011" name="Science">
        <title>The Selaginella genome identifies genetic changes associated with the evolution of vascular plants.</title>
        <authorList>
            <person name="Banks J.A."/>
            <person name="Nishiyama T."/>
            <person name="Hasebe M."/>
            <person name="Bowman J.L."/>
            <person name="Gribskov M."/>
            <person name="dePamphilis C."/>
            <person name="Albert V.A."/>
            <person name="Aono N."/>
            <person name="Aoyama T."/>
            <person name="Ambrose B.A."/>
            <person name="Ashton N.W."/>
            <person name="Axtell M.J."/>
            <person name="Barker E."/>
            <person name="Barker M.S."/>
            <person name="Bennetzen J.L."/>
            <person name="Bonawitz N.D."/>
            <person name="Chapple C."/>
            <person name="Cheng C."/>
            <person name="Correa L.G."/>
            <person name="Dacre M."/>
            <person name="DeBarry J."/>
            <person name="Dreyer I."/>
            <person name="Elias M."/>
            <person name="Engstrom E.M."/>
            <person name="Estelle M."/>
            <person name="Feng L."/>
            <person name="Finet C."/>
            <person name="Floyd S.K."/>
            <person name="Frommer W.B."/>
            <person name="Fujita T."/>
            <person name="Gramzow L."/>
            <person name="Gutensohn M."/>
            <person name="Harholt J."/>
            <person name="Hattori M."/>
            <person name="Heyl A."/>
            <person name="Hirai T."/>
            <person name="Hiwatashi Y."/>
            <person name="Ishikawa M."/>
            <person name="Iwata M."/>
            <person name="Karol K.G."/>
            <person name="Koehler B."/>
            <person name="Kolukisaoglu U."/>
            <person name="Kubo M."/>
            <person name="Kurata T."/>
            <person name="Lalonde S."/>
            <person name="Li K."/>
            <person name="Li Y."/>
            <person name="Litt A."/>
            <person name="Lyons E."/>
            <person name="Manning G."/>
            <person name="Maruyama T."/>
            <person name="Michael T.P."/>
            <person name="Mikami K."/>
            <person name="Miyazaki S."/>
            <person name="Morinaga S."/>
            <person name="Murata T."/>
            <person name="Mueller-Roeber B."/>
            <person name="Nelson D.R."/>
            <person name="Obara M."/>
            <person name="Oguri Y."/>
            <person name="Olmstead R.G."/>
            <person name="Onodera N."/>
            <person name="Petersen B.L."/>
            <person name="Pils B."/>
            <person name="Prigge M."/>
            <person name="Rensing S.A."/>
            <person name="Riano-Pachon D.M."/>
            <person name="Roberts A.W."/>
            <person name="Sato Y."/>
            <person name="Scheller H.V."/>
            <person name="Schulz B."/>
            <person name="Schulz C."/>
            <person name="Shakirov E.V."/>
            <person name="Shibagaki N."/>
            <person name="Shinohara N."/>
            <person name="Shippen D.E."/>
            <person name="Soerensen I."/>
            <person name="Sotooka R."/>
            <person name="Sugimoto N."/>
            <person name="Sugita M."/>
            <person name="Sumikawa N."/>
            <person name="Tanurdzic M."/>
            <person name="Theissen G."/>
            <person name="Ulvskov P."/>
            <person name="Wakazuki S."/>
            <person name="Weng J.K."/>
            <person name="Willats W.W."/>
            <person name="Wipf D."/>
            <person name="Wolf P.G."/>
            <person name="Yang L."/>
            <person name="Zimmer A.D."/>
            <person name="Zhu Q."/>
            <person name="Mitros T."/>
            <person name="Hellsten U."/>
            <person name="Loque D."/>
            <person name="Otillar R."/>
            <person name="Salamov A."/>
            <person name="Schmutz J."/>
            <person name="Shapiro H."/>
            <person name="Lindquist E."/>
            <person name="Lucas S."/>
            <person name="Rokhsar D."/>
            <person name="Grigoriev I.V."/>
        </authorList>
    </citation>
    <scope>NUCLEOTIDE SEQUENCE [LARGE SCALE GENOMIC DNA]</scope>
</reference>
<dbReference type="Pfam" id="PF14379">
    <property type="entry name" value="Myb_CC_LHEQLE"/>
    <property type="match status" value="1"/>
</dbReference>
<dbReference type="PANTHER" id="PTHR31499:SF43">
    <property type="entry name" value="MYB FAMILY TRANSCRIPTION FACTOR APL"/>
    <property type="match status" value="1"/>
</dbReference>
<dbReference type="Proteomes" id="UP000001514">
    <property type="component" value="Unassembled WGS sequence"/>
</dbReference>
<feature type="compositionally biased region" description="Low complexity" evidence="4">
    <location>
        <begin position="73"/>
        <end position="84"/>
    </location>
</feature>
<dbReference type="InterPro" id="IPR025756">
    <property type="entry name" value="Myb_CC_LHEQLE"/>
</dbReference>
<feature type="compositionally biased region" description="Basic and acidic residues" evidence="4">
    <location>
        <begin position="229"/>
        <end position="247"/>
    </location>
</feature>
<gene>
    <name evidence="6" type="ORF">SELMODRAFT_423505</name>
</gene>
<keyword evidence="7" id="KW-1185">Reference proteome</keyword>
<dbReference type="InterPro" id="IPR006447">
    <property type="entry name" value="Myb_dom_plants"/>
</dbReference>
<dbReference type="AlphaFoldDB" id="D8SLX5"/>
<dbReference type="HOGENOM" id="CLU_907336_0_0_1"/>
<dbReference type="PROSITE" id="PS51294">
    <property type="entry name" value="HTH_MYB"/>
    <property type="match status" value="1"/>
</dbReference>
<accession>D8SLX5</accession>
<evidence type="ECO:0000256" key="2">
    <source>
        <dbReference type="ARBA" id="ARBA00023163"/>
    </source>
</evidence>
<feature type="region of interest" description="Disordered" evidence="4">
    <location>
        <begin position="222"/>
        <end position="307"/>
    </location>
</feature>
<dbReference type="InParanoid" id="D8SLX5"/>
<dbReference type="InterPro" id="IPR017930">
    <property type="entry name" value="Myb_dom"/>
</dbReference>
<dbReference type="EMBL" id="GL377627">
    <property type="protein sequence ID" value="EFJ14504.1"/>
    <property type="molecule type" value="Genomic_DNA"/>
</dbReference>
<dbReference type="FunFam" id="1.10.10.60:FF:000002">
    <property type="entry name" value="Myb family transcription factor"/>
    <property type="match status" value="1"/>
</dbReference>
<dbReference type="InterPro" id="IPR001005">
    <property type="entry name" value="SANT/Myb"/>
</dbReference>
<dbReference type="eggNOG" id="ENOG502QSXE">
    <property type="taxonomic scope" value="Eukaryota"/>
</dbReference>
<evidence type="ECO:0000256" key="3">
    <source>
        <dbReference type="ARBA" id="ARBA00023242"/>
    </source>
</evidence>
<dbReference type="SUPFAM" id="SSF46689">
    <property type="entry name" value="Homeodomain-like"/>
    <property type="match status" value="1"/>
</dbReference>
<evidence type="ECO:0000313" key="6">
    <source>
        <dbReference type="EMBL" id="EFJ14504.1"/>
    </source>
</evidence>
<dbReference type="KEGG" id="smo:SELMODRAFT_423505"/>
<proteinExistence type="predicted"/>
<organism evidence="7">
    <name type="scientific">Selaginella moellendorffii</name>
    <name type="common">Spikemoss</name>
    <dbReference type="NCBI Taxonomy" id="88036"/>
    <lineage>
        <taxon>Eukaryota</taxon>
        <taxon>Viridiplantae</taxon>
        <taxon>Streptophyta</taxon>
        <taxon>Embryophyta</taxon>
        <taxon>Tracheophyta</taxon>
        <taxon>Lycopodiopsida</taxon>
        <taxon>Selaginellales</taxon>
        <taxon>Selaginellaceae</taxon>
        <taxon>Selaginella</taxon>
    </lineage>
</organism>
<dbReference type="NCBIfam" id="TIGR01557">
    <property type="entry name" value="myb_SHAQKYF"/>
    <property type="match status" value="1"/>
</dbReference>
<feature type="compositionally biased region" description="Polar residues" evidence="4">
    <location>
        <begin position="297"/>
        <end position="307"/>
    </location>
</feature>
<feature type="domain" description="HTH myb-type" evidence="5">
    <location>
        <begin position="94"/>
        <end position="151"/>
    </location>
</feature>
<dbReference type="OrthoDB" id="60033at2759"/>
<dbReference type="Gramene" id="EFJ14504">
    <property type="protein sequence ID" value="EFJ14504"/>
    <property type="gene ID" value="SELMODRAFT_423505"/>
</dbReference>
<dbReference type="InterPro" id="IPR009057">
    <property type="entry name" value="Homeodomain-like_sf"/>
</dbReference>
<protein>
    <recommendedName>
        <fullName evidence="5">HTH myb-type domain-containing protein</fullName>
    </recommendedName>
</protein>
<dbReference type="Gene3D" id="1.10.10.60">
    <property type="entry name" value="Homeodomain-like"/>
    <property type="match status" value="1"/>
</dbReference>
<dbReference type="STRING" id="88036.D8SLX5"/>
<evidence type="ECO:0000313" key="7">
    <source>
        <dbReference type="Proteomes" id="UP000001514"/>
    </source>
</evidence>
<evidence type="ECO:0000259" key="5">
    <source>
        <dbReference type="PROSITE" id="PS51294"/>
    </source>
</evidence>